<protein>
    <submittedName>
        <fullName evidence="1">Uncharacterized protein</fullName>
    </submittedName>
</protein>
<keyword evidence="2" id="KW-1185">Reference proteome</keyword>
<sequence>MTTHRLTQSARSQLRSETARRNREAALAAFIAKKAEIDAMLARLQALSDEHFDCHPEEVGWATVGTLDHYAGLLRQITDSAFKEGEHVN</sequence>
<reference evidence="1 2" key="1">
    <citation type="submission" date="2019-04" db="EMBL/GenBank/DDBJ databases">
        <title>Draft genome sequence of Youngimonas vesicularis.</title>
        <authorList>
            <person name="Hameed A."/>
        </authorList>
    </citation>
    <scope>NUCLEOTIDE SEQUENCE [LARGE SCALE GENOMIC DNA]</scope>
    <source>
        <strain evidence="1 2">CC-AMW-E</strain>
    </source>
</reference>
<evidence type="ECO:0000313" key="2">
    <source>
        <dbReference type="Proteomes" id="UP000306113"/>
    </source>
</evidence>
<name>A0A4S3M5I8_9RHOB</name>
<gene>
    <name evidence="1" type="ORF">E7681_18235</name>
</gene>
<accession>A0A4S3M5I8</accession>
<comment type="caution">
    <text evidence="1">The sequence shown here is derived from an EMBL/GenBank/DDBJ whole genome shotgun (WGS) entry which is preliminary data.</text>
</comment>
<proteinExistence type="predicted"/>
<dbReference type="RefSeq" id="WP_136340694.1">
    <property type="nucleotide sequence ID" value="NZ_SSMD01000013.1"/>
</dbReference>
<dbReference type="EMBL" id="SSMD01000013">
    <property type="protein sequence ID" value="THD71291.1"/>
    <property type="molecule type" value="Genomic_DNA"/>
</dbReference>
<dbReference type="Proteomes" id="UP000306113">
    <property type="component" value="Unassembled WGS sequence"/>
</dbReference>
<dbReference type="OrthoDB" id="6198191at2"/>
<evidence type="ECO:0000313" key="1">
    <source>
        <dbReference type="EMBL" id="THD71291.1"/>
    </source>
</evidence>
<dbReference type="AlphaFoldDB" id="A0A4S3M5I8"/>
<organism evidence="1 2">
    <name type="scientific">Thalassobius vesicularis</name>
    <dbReference type="NCBI Taxonomy" id="1294297"/>
    <lineage>
        <taxon>Bacteria</taxon>
        <taxon>Pseudomonadati</taxon>
        <taxon>Pseudomonadota</taxon>
        <taxon>Alphaproteobacteria</taxon>
        <taxon>Rhodobacterales</taxon>
        <taxon>Roseobacteraceae</taxon>
        <taxon>Thalassovita</taxon>
    </lineage>
</organism>